<keyword evidence="2" id="KW-1185">Reference proteome</keyword>
<organism evidence="1 2">
    <name type="scientific">Pseudoalteromonas obscura</name>
    <dbReference type="NCBI Taxonomy" id="3048491"/>
    <lineage>
        <taxon>Bacteria</taxon>
        <taxon>Pseudomonadati</taxon>
        <taxon>Pseudomonadota</taxon>
        <taxon>Gammaproteobacteria</taxon>
        <taxon>Alteromonadales</taxon>
        <taxon>Pseudoalteromonadaceae</taxon>
        <taxon>Pseudoalteromonas</taxon>
    </lineage>
</organism>
<proteinExistence type="predicted"/>
<reference evidence="1 2" key="1">
    <citation type="submission" date="2023-05" db="EMBL/GenBank/DDBJ databases">
        <title>Pseudoalteromonas ardens sp. nov., Pseudoalteromonas obscura sp. nov., and Pseudoalteromonas umbrosa sp. nov., isolated from the coral Montipora capitata.</title>
        <authorList>
            <person name="Thomas E.M."/>
            <person name="Smith E.M."/>
            <person name="Papke E."/>
            <person name="Shlafstein M.D."/>
            <person name="Oline D.K."/>
            <person name="Videau P."/>
            <person name="Saw J.H."/>
            <person name="Strangman W.K."/>
            <person name="Ushijima B."/>
        </authorList>
    </citation>
    <scope>NUCLEOTIDE SEQUENCE [LARGE SCALE GENOMIC DNA]</scope>
    <source>
        <strain evidence="1 2">P94</strain>
    </source>
</reference>
<evidence type="ECO:0000313" key="1">
    <source>
        <dbReference type="EMBL" id="MDK2593806.1"/>
    </source>
</evidence>
<gene>
    <name evidence="1" type="ORF">QNM18_01845</name>
</gene>
<name>A0ABT7EEV5_9GAMM</name>
<comment type="caution">
    <text evidence="1">The sequence shown here is derived from an EMBL/GenBank/DDBJ whole genome shotgun (WGS) entry which is preliminary data.</text>
</comment>
<protein>
    <submittedName>
        <fullName evidence="1">Uncharacterized protein</fullName>
    </submittedName>
</protein>
<dbReference type="RefSeq" id="WP_284136146.1">
    <property type="nucleotide sequence ID" value="NZ_JASJUT010000001.1"/>
</dbReference>
<dbReference type="EMBL" id="JASJUT010000001">
    <property type="protein sequence ID" value="MDK2593806.1"/>
    <property type="molecule type" value="Genomic_DNA"/>
</dbReference>
<evidence type="ECO:0000313" key="2">
    <source>
        <dbReference type="Proteomes" id="UP001231915"/>
    </source>
</evidence>
<sequence length="131" mass="14592">MANLLRKTLKSFFKRGKKPTESQFAQWLDACLLQGEDGIEKSERGLEVTQNLRIKGDLTVEGTFWLAKHWQSSPSDVATKSPDSPPEGAIFLWYGSTLPAGYGLCNGKEGKPLLHAPLNNPHQLQYIIKLP</sequence>
<dbReference type="Proteomes" id="UP001231915">
    <property type="component" value="Unassembled WGS sequence"/>
</dbReference>
<accession>A0ABT7EEV5</accession>